<keyword evidence="3" id="KW-1185">Reference proteome</keyword>
<accession>A0A8K0IYM2</accession>
<reference evidence="2" key="2">
    <citation type="submission" date="2019-07" db="EMBL/GenBank/DDBJ databases">
        <authorList>
            <person name="Yang Y."/>
            <person name="Bocs S."/>
            <person name="Baudouin L."/>
        </authorList>
    </citation>
    <scope>NUCLEOTIDE SEQUENCE</scope>
    <source>
        <tissue evidence="2">Spear leaf of Hainan Tall coconut</tissue>
    </source>
</reference>
<evidence type="ECO:0000313" key="2">
    <source>
        <dbReference type="EMBL" id="KAG1371394.1"/>
    </source>
</evidence>
<sequence length="114" mass="11909">MAGGDQLVEMGSEVGQVKPSPETSSAAGSSLDSVGLQFSSPPISDCFSDCYGGVQGGEIRNGDGIPDVQIGGWWPESLPSPGGDSNLGLPDFEQGAWGESCLWSVEDIWLQQQF</sequence>
<proteinExistence type="predicted"/>
<protein>
    <submittedName>
        <fullName evidence="2">Putative transcription factor JAMYB</fullName>
    </submittedName>
</protein>
<dbReference type="Proteomes" id="UP000797356">
    <property type="component" value="Chromosome 16"/>
</dbReference>
<evidence type="ECO:0000256" key="1">
    <source>
        <dbReference type="SAM" id="MobiDB-lite"/>
    </source>
</evidence>
<feature type="region of interest" description="Disordered" evidence="1">
    <location>
        <begin position="1"/>
        <end position="34"/>
    </location>
</feature>
<feature type="region of interest" description="Disordered" evidence="1">
    <location>
        <begin position="62"/>
        <end position="91"/>
    </location>
</feature>
<feature type="compositionally biased region" description="Polar residues" evidence="1">
    <location>
        <begin position="21"/>
        <end position="34"/>
    </location>
</feature>
<organism evidence="2 3">
    <name type="scientific">Cocos nucifera</name>
    <name type="common">Coconut palm</name>
    <dbReference type="NCBI Taxonomy" id="13894"/>
    <lineage>
        <taxon>Eukaryota</taxon>
        <taxon>Viridiplantae</taxon>
        <taxon>Streptophyta</taxon>
        <taxon>Embryophyta</taxon>
        <taxon>Tracheophyta</taxon>
        <taxon>Spermatophyta</taxon>
        <taxon>Magnoliopsida</taxon>
        <taxon>Liliopsida</taxon>
        <taxon>Arecaceae</taxon>
        <taxon>Arecoideae</taxon>
        <taxon>Cocoseae</taxon>
        <taxon>Attaleinae</taxon>
        <taxon>Cocos</taxon>
    </lineage>
</organism>
<evidence type="ECO:0000313" key="3">
    <source>
        <dbReference type="Proteomes" id="UP000797356"/>
    </source>
</evidence>
<gene>
    <name evidence="2" type="ORF">COCNU_16G004880</name>
</gene>
<reference evidence="2" key="1">
    <citation type="journal article" date="2017" name="Gigascience">
        <title>The genome draft of coconut (Cocos nucifera).</title>
        <authorList>
            <person name="Xiao Y."/>
            <person name="Xu P."/>
            <person name="Fan H."/>
            <person name="Baudouin L."/>
            <person name="Xia W."/>
            <person name="Bocs S."/>
            <person name="Xu J."/>
            <person name="Li Q."/>
            <person name="Guo A."/>
            <person name="Zhou L."/>
            <person name="Li J."/>
            <person name="Wu Y."/>
            <person name="Ma Z."/>
            <person name="Armero A."/>
            <person name="Issali A.E."/>
            <person name="Liu N."/>
            <person name="Peng M."/>
            <person name="Yang Y."/>
        </authorList>
    </citation>
    <scope>NUCLEOTIDE SEQUENCE</scope>
    <source>
        <tissue evidence="2">Spear leaf of Hainan Tall coconut</tissue>
    </source>
</reference>
<dbReference type="EMBL" id="CM017887">
    <property type="protein sequence ID" value="KAG1371394.1"/>
    <property type="molecule type" value="Genomic_DNA"/>
</dbReference>
<name>A0A8K0IYM2_COCNU</name>
<comment type="caution">
    <text evidence="2">The sequence shown here is derived from an EMBL/GenBank/DDBJ whole genome shotgun (WGS) entry which is preliminary data.</text>
</comment>
<dbReference type="AlphaFoldDB" id="A0A8K0IYM2"/>